<evidence type="ECO:0000259" key="1">
    <source>
        <dbReference type="Pfam" id="PF00535"/>
    </source>
</evidence>
<sequence length="329" mass="34814">MSAPAPAPALRDEVLIGICTFRRPELAATLASLQALEPCGLPVSVAVADNDARPSARALVDKITPRHPLPIAYLHAPEANISVARNALLDHARASGARLLVYLDDDETVEPAWLTQLVATWRRSGAGAVLGPVRAHYDAAAPAWMKAARAHDTLPVLGQDRATITSGYTCNTLIDLGDPATADLRFDPARGRSGGEDSAFFADYLAAGGRIAFAADAVVHETVPAERARLSWLMRRRYRSGQTHASLIARNPSMARRLREAGIAAAKALACGGMALAGAAHPATRNRQLMRAALHVGAIAHLVGARTIEIYGTAPGGPVIALRQNPKER</sequence>
<dbReference type="InterPro" id="IPR001173">
    <property type="entry name" value="Glyco_trans_2-like"/>
</dbReference>
<gene>
    <name evidence="2" type="ORF">SAMN05660710_03648</name>
</gene>
<dbReference type="CDD" id="cd00761">
    <property type="entry name" value="Glyco_tranf_GTA_type"/>
    <property type="match status" value="1"/>
</dbReference>
<dbReference type="STRING" id="336292.SAMN05660710_03648"/>
<dbReference type="Pfam" id="PF00535">
    <property type="entry name" value="Glycos_transf_2"/>
    <property type="match status" value="1"/>
</dbReference>
<dbReference type="OrthoDB" id="6116224at2"/>
<organism evidence="2 3">
    <name type="scientific">Paracoccus tibetensis</name>
    <dbReference type="NCBI Taxonomy" id="336292"/>
    <lineage>
        <taxon>Bacteria</taxon>
        <taxon>Pseudomonadati</taxon>
        <taxon>Pseudomonadota</taxon>
        <taxon>Alphaproteobacteria</taxon>
        <taxon>Rhodobacterales</taxon>
        <taxon>Paracoccaceae</taxon>
        <taxon>Paracoccus</taxon>
    </lineage>
</organism>
<name>A0A1G5K2Y2_9RHOB</name>
<evidence type="ECO:0000313" key="3">
    <source>
        <dbReference type="Proteomes" id="UP000199502"/>
    </source>
</evidence>
<dbReference type="InterPro" id="IPR029044">
    <property type="entry name" value="Nucleotide-diphossugar_trans"/>
</dbReference>
<keyword evidence="3" id="KW-1185">Reference proteome</keyword>
<dbReference type="SUPFAM" id="SSF53448">
    <property type="entry name" value="Nucleotide-diphospho-sugar transferases"/>
    <property type="match status" value="1"/>
</dbReference>
<feature type="domain" description="Glycosyltransferase 2-like" evidence="1">
    <location>
        <begin position="17"/>
        <end position="146"/>
    </location>
</feature>
<evidence type="ECO:0000313" key="2">
    <source>
        <dbReference type="EMBL" id="SCY94916.1"/>
    </source>
</evidence>
<dbReference type="AlphaFoldDB" id="A0A1G5K2Y2"/>
<proteinExistence type="predicted"/>
<protein>
    <submittedName>
        <fullName evidence="2">Succinoglycan biosynthesis protein ExoM</fullName>
    </submittedName>
</protein>
<reference evidence="2 3" key="1">
    <citation type="submission" date="2016-10" db="EMBL/GenBank/DDBJ databases">
        <authorList>
            <person name="de Groot N.N."/>
        </authorList>
    </citation>
    <scope>NUCLEOTIDE SEQUENCE [LARGE SCALE GENOMIC DNA]</scope>
    <source>
        <strain evidence="2 3">CGMCC 1.8925</strain>
    </source>
</reference>
<dbReference type="Proteomes" id="UP000199502">
    <property type="component" value="Unassembled WGS sequence"/>
</dbReference>
<dbReference type="EMBL" id="FMVT01000021">
    <property type="protein sequence ID" value="SCY94916.1"/>
    <property type="molecule type" value="Genomic_DNA"/>
</dbReference>
<accession>A0A1G5K2Y2</accession>
<dbReference type="RefSeq" id="WP_090748186.1">
    <property type="nucleotide sequence ID" value="NZ_FMVT01000021.1"/>
</dbReference>
<dbReference type="Gene3D" id="3.90.550.10">
    <property type="entry name" value="Spore Coat Polysaccharide Biosynthesis Protein SpsA, Chain A"/>
    <property type="match status" value="1"/>
</dbReference>